<dbReference type="EMBL" id="BKAJ01000187">
    <property type="protein sequence ID" value="GEP60879.1"/>
    <property type="molecule type" value="Genomic_DNA"/>
</dbReference>
<reference evidence="1 2" key="1">
    <citation type="submission" date="2019-07" db="EMBL/GenBank/DDBJ databases">
        <title>Whole genome shotgun sequence of Reyranella soli NBRC 108950.</title>
        <authorList>
            <person name="Hosoyama A."/>
            <person name="Uohara A."/>
            <person name="Ohji S."/>
            <person name="Ichikawa N."/>
        </authorList>
    </citation>
    <scope>NUCLEOTIDE SEQUENCE [LARGE SCALE GENOMIC DNA]</scope>
    <source>
        <strain evidence="1 2">NBRC 108950</strain>
    </source>
</reference>
<dbReference type="OrthoDB" id="9801383at2"/>
<keyword evidence="2" id="KW-1185">Reference proteome</keyword>
<organism evidence="1 2">
    <name type="scientific">Reyranella soli</name>
    <dbReference type="NCBI Taxonomy" id="1230389"/>
    <lineage>
        <taxon>Bacteria</taxon>
        <taxon>Pseudomonadati</taxon>
        <taxon>Pseudomonadota</taxon>
        <taxon>Alphaproteobacteria</taxon>
        <taxon>Hyphomicrobiales</taxon>
        <taxon>Reyranellaceae</taxon>
        <taxon>Reyranella</taxon>
    </lineage>
</organism>
<evidence type="ECO:0000313" key="2">
    <source>
        <dbReference type="Proteomes" id="UP000321058"/>
    </source>
</evidence>
<dbReference type="SUPFAM" id="SSF63829">
    <property type="entry name" value="Calcium-dependent phosphotriesterase"/>
    <property type="match status" value="1"/>
</dbReference>
<dbReference type="InterPro" id="IPR006311">
    <property type="entry name" value="TAT_signal"/>
</dbReference>
<accession>A0A512NPL5</accession>
<dbReference type="Pfam" id="PF05787">
    <property type="entry name" value="PhoX"/>
    <property type="match status" value="1"/>
</dbReference>
<dbReference type="Proteomes" id="UP000321058">
    <property type="component" value="Unassembled WGS sequence"/>
</dbReference>
<proteinExistence type="predicted"/>
<dbReference type="PANTHER" id="PTHR35399:SF2">
    <property type="entry name" value="DUF839 DOMAIN-CONTAINING PROTEIN"/>
    <property type="match status" value="1"/>
</dbReference>
<gene>
    <name evidence="1" type="ORF">RSO01_80450</name>
</gene>
<name>A0A512NPL5_9HYPH</name>
<sequence length="631" mass="68458">MVDEDEGVSGSTEISIGELIERRLSRRGALFGLAGTAAAAAFGGGAAQAQKSGPSSFAFTEVPHVNDPIHHVPDAYEVQILIRWGDPVLPGAAAYDPAKQSGATQALQFGYNNDFLGLHPLPTGSTTGDRFLMVVNHEYTNSNLMLAGIGEGREARLRADQPQAEIEMAAHGGSVLEIAREGRRWKVVDGSRYARRIDANTPMRIAGPAAGDAKMKTSADPAGTRVLGMFNNCAGGETPWGTWLTCEENFYFYFSGDGTKHPDQVLAKRYGLGRTVAYAWGKYFDRFNFDKEPNEPNRFGWIVEIDPYDPQWTPVKRTALGRFAHEGCHYAVAKDGRVVCYMGDDSRMEYVYKFVTAKAWNPSDRAANRDLLDEGTLYVARFDEGGKVVWLPLIHDQAPLTAENGFASQADVVINARRAGDLLKATPMDRPEDIEPNRVNGRVYVALSNNSTRKPEEVNPANPRAKNEHGHIVEIAPKDGDHAATEGTWEIFIAAGQPGTHEGTKYHPATSADGWLTCPDNVTFDSKGRLWIATDSGEIAGIADGLYACDVAGEGRALTRQFFAAPKGSEVCGPTFTPDDRTLFLAIQHPGEGQGSTFETPSTRWPDFKDGAPPRPAVIAITKKDGGPIGS</sequence>
<comment type="caution">
    <text evidence="1">The sequence shown here is derived from an EMBL/GenBank/DDBJ whole genome shotgun (WGS) entry which is preliminary data.</text>
</comment>
<dbReference type="AlphaFoldDB" id="A0A512NPL5"/>
<evidence type="ECO:0000313" key="1">
    <source>
        <dbReference type="EMBL" id="GEP60879.1"/>
    </source>
</evidence>
<protein>
    <submittedName>
        <fullName evidence="1">dTDP-glucose 4,6-dehydratase</fullName>
    </submittedName>
</protein>
<dbReference type="RefSeq" id="WP_147156207.1">
    <property type="nucleotide sequence ID" value="NZ_BKAJ01000187.1"/>
</dbReference>
<dbReference type="PANTHER" id="PTHR35399">
    <property type="entry name" value="SLR8030 PROTEIN"/>
    <property type="match status" value="1"/>
</dbReference>
<dbReference type="PROSITE" id="PS51318">
    <property type="entry name" value="TAT"/>
    <property type="match status" value="1"/>
</dbReference>
<dbReference type="InterPro" id="IPR008557">
    <property type="entry name" value="PhoX"/>
</dbReference>